<keyword evidence="10" id="KW-1015">Disulfide bond</keyword>
<evidence type="ECO:0000256" key="12">
    <source>
        <dbReference type="ARBA" id="ARBA00030295"/>
    </source>
</evidence>
<evidence type="ECO:0000256" key="4">
    <source>
        <dbReference type="ARBA" id="ARBA00012358"/>
    </source>
</evidence>
<evidence type="ECO:0000313" key="15">
    <source>
        <dbReference type="Proteomes" id="UP000034723"/>
    </source>
</evidence>
<comment type="cofactor">
    <cofactor evidence="1">
        <name>[4Fe-4S] cluster</name>
        <dbReference type="ChEBI" id="CHEBI:49883"/>
    </cofactor>
</comment>
<comment type="subunit">
    <text evidence="11">Heterodimer of subunit A (variable subunit) and subunit B (catalytic subunit). Heterodimeric FTR forms a complex with ferredoxin and thioredoxin.</text>
</comment>
<organism evidence="14 15">
    <name type="scientific">Geoglobus ahangari</name>
    <dbReference type="NCBI Taxonomy" id="113653"/>
    <lineage>
        <taxon>Archaea</taxon>
        <taxon>Methanobacteriati</taxon>
        <taxon>Methanobacteriota</taxon>
        <taxon>Archaeoglobi</taxon>
        <taxon>Archaeoglobales</taxon>
        <taxon>Archaeoglobaceae</taxon>
        <taxon>Geoglobus</taxon>
    </lineage>
</organism>
<dbReference type="InterPro" id="IPR036644">
    <property type="entry name" value="FTR_bsu_sf"/>
</dbReference>
<dbReference type="PANTHER" id="PTHR35113">
    <property type="entry name" value="FERREDOXIN-THIOREDOXIN REDUCTASE CATALYTIC CHAIN, CHLOROPLASTIC"/>
    <property type="match status" value="1"/>
</dbReference>
<dbReference type="RefSeq" id="WP_048096321.1">
    <property type="nucleotide sequence ID" value="NZ_CP011267.1"/>
</dbReference>
<evidence type="ECO:0000256" key="6">
    <source>
        <dbReference type="ARBA" id="ARBA00022723"/>
    </source>
</evidence>
<comment type="similarity">
    <text evidence="3">Belongs to the ferredoxin thioredoxin reductase beta subunit family.</text>
</comment>
<dbReference type="InParanoid" id="A0A0F7IG71"/>
<sequence length="113" mass="12925">MTPEEYVEVLSKVAERRGWALNPDKDIVLELARGLLTNRERYGIAYCPCRVIVGDRETDRKIVCPCVYAEADIREYGRCYCGLYVSRDVAEGEREIPKVIPDRHAEALFTSGR</sequence>
<dbReference type="InterPro" id="IPR004209">
    <property type="entry name" value="FTR_bsu"/>
</dbReference>
<keyword evidence="5" id="KW-0004">4Fe-4S</keyword>
<protein>
    <recommendedName>
        <fullName evidence="4">ferredoxin:thioredoxin reductase</fullName>
        <ecNumber evidence="4">1.8.7.2</ecNumber>
    </recommendedName>
    <alternativeName>
        <fullName evidence="12">Ferredoxin-thioredoxin reductase subunit B</fullName>
    </alternativeName>
</protein>
<dbReference type="PANTHER" id="PTHR35113:SF1">
    <property type="entry name" value="FERREDOXIN-THIOREDOXIN REDUCTASE CATALYTIC CHAIN, CHLOROPLASTIC"/>
    <property type="match status" value="1"/>
</dbReference>
<dbReference type="GeneID" id="24804433"/>
<dbReference type="GO" id="GO:0046872">
    <property type="term" value="F:metal ion binding"/>
    <property type="evidence" value="ECO:0007669"/>
    <property type="project" value="UniProtKB-KW"/>
</dbReference>
<dbReference type="AlphaFoldDB" id="A0A0F7IG71"/>
<evidence type="ECO:0000256" key="8">
    <source>
        <dbReference type="ARBA" id="ARBA00023004"/>
    </source>
</evidence>
<evidence type="ECO:0000256" key="3">
    <source>
        <dbReference type="ARBA" id="ARBA00007941"/>
    </source>
</evidence>
<evidence type="ECO:0000256" key="13">
    <source>
        <dbReference type="ARBA" id="ARBA00048150"/>
    </source>
</evidence>
<evidence type="ECO:0000256" key="11">
    <source>
        <dbReference type="ARBA" id="ARBA00026011"/>
    </source>
</evidence>
<dbReference type="GO" id="GO:0051539">
    <property type="term" value="F:4 iron, 4 sulfur cluster binding"/>
    <property type="evidence" value="ECO:0007669"/>
    <property type="project" value="UniProtKB-KW"/>
</dbReference>
<accession>A0A0F7IG71</accession>
<dbReference type="Gene3D" id="3.90.460.10">
    <property type="entry name" value="Ferredoxin thioredoxin reductase catalytic beta subunit"/>
    <property type="match status" value="1"/>
</dbReference>
<dbReference type="KEGG" id="gah:GAH_01866"/>
<dbReference type="Proteomes" id="UP000034723">
    <property type="component" value="Chromosome"/>
</dbReference>
<proteinExistence type="inferred from homology"/>
<dbReference type="HOGENOM" id="CLU_169701_0_0_2"/>
<evidence type="ECO:0000256" key="7">
    <source>
        <dbReference type="ARBA" id="ARBA00023002"/>
    </source>
</evidence>
<dbReference type="EMBL" id="CP011267">
    <property type="protein sequence ID" value="AKG90857.1"/>
    <property type="molecule type" value="Genomic_DNA"/>
</dbReference>
<evidence type="ECO:0000256" key="2">
    <source>
        <dbReference type="ARBA" id="ARBA00003945"/>
    </source>
</evidence>
<evidence type="ECO:0000256" key="5">
    <source>
        <dbReference type="ARBA" id="ARBA00022485"/>
    </source>
</evidence>
<keyword evidence="8" id="KW-0408">Iron</keyword>
<evidence type="ECO:0000256" key="1">
    <source>
        <dbReference type="ARBA" id="ARBA00001966"/>
    </source>
</evidence>
<evidence type="ECO:0000313" key="14">
    <source>
        <dbReference type="EMBL" id="AKG90857.1"/>
    </source>
</evidence>
<comment type="catalytic activity">
    <reaction evidence="13">
        <text>[thioredoxin]-disulfide + 2 reduced [2Fe-2S]-[ferredoxin] + 2 H(+) = [thioredoxin]-dithiol + 2 oxidized [2Fe-2S]-[ferredoxin]</text>
        <dbReference type="Rhea" id="RHEA:42336"/>
        <dbReference type="Rhea" id="RHEA-COMP:10000"/>
        <dbReference type="Rhea" id="RHEA-COMP:10001"/>
        <dbReference type="Rhea" id="RHEA-COMP:10698"/>
        <dbReference type="Rhea" id="RHEA-COMP:10700"/>
        <dbReference type="ChEBI" id="CHEBI:15378"/>
        <dbReference type="ChEBI" id="CHEBI:29950"/>
        <dbReference type="ChEBI" id="CHEBI:33737"/>
        <dbReference type="ChEBI" id="CHEBI:33738"/>
        <dbReference type="ChEBI" id="CHEBI:50058"/>
        <dbReference type="EC" id="1.8.7.2"/>
    </reaction>
</comment>
<name>A0A0F7IG71_9EURY</name>
<dbReference type="Pfam" id="PF02943">
    <property type="entry name" value="FeThRed_B"/>
    <property type="match status" value="1"/>
</dbReference>
<reference evidence="14 15" key="1">
    <citation type="submission" date="2015-04" db="EMBL/GenBank/DDBJ databases">
        <title>The complete genome sequence of the hyperthermophilic, obligate iron-reducing archaeon Geoglobus ahangari strain 234T.</title>
        <authorList>
            <person name="Manzella M.P."/>
            <person name="Holmes D.E."/>
            <person name="Rocheleau J.M."/>
            <person name="Chung A."/>
            <person name="Reguera G."/>
            <person name="Kashefi K."/>
        </authorList>
    </citation>
    <scope>NUCLEOTIDE SEQUENCE [LARGE SCALE GENOMIC DNA]</scope>
    <source>
        <strain evidence="14 15">234</strain>
    </source>
</reference>
<keyword evidence="7" id="KW-0560">Oxidoreductase</keyword>
<dbReference type="STRING" id="113653.GAH_01866"/>
<dbReference type="SUPFAM" id="SSF57662">
    <property type="entry name" value="Ferredoxin thioredoxin reductase (FTR), catalytic beta chain"/>
    <property type="match status" value="1"/>
</dbReference>
<keyword evidence="9" id="KW-0411">Iron-sulfur</keyword>
<dbReference type="EC" id="1.8.7.2" evidence="4"/>
<keyword evidence="15" id="KW-1185">Reference proteome</keyword>
<keyword evidence="6" id="KW-0479">Metal-binding</keyword>
<dbReference type="PATRIC" id="fig|113653.22.peg.1835"/>
<evidence type="ECO:0000256" key="9">
    <source>
        <dbReference type="ARBA" id="ARBA00023014"/>
    </source>
</evidence>
<dbReference type="GO" id="GO:0016730">
    <property type="term" value="F:oxidoreductase activity, acting on iron-sulfur proteins as donors"/>
    <property type="evidence" value="ECO:0007669"/>
    <property type="project" value="InterPro"/>
</dbReference>
<evidence type="ECO:0000256" key="10">
    <source>
        <dbReference type="ARBA" id="ARBA00023157"/>
    </source>
</evidence>
<comment type="function">
    <text evidence="2">Catalytic subunit of the ferredoxin-thioredoxin reductase (FTR), which catalyzes the two-electron reduction of thioredoxins by the electrons provided by reduced ferredoxin.</text>
</comment>
<gene>
    <name evidence="14" type="ORF">GAH_01866</name>
</gene>
<dbReference type="OrthoDB" id="45654at2157"/>